<organism evidence="1 2">
    <name type="scientific">Cucumis sativus</name>
    <name type="common">Cucumber</name>
    <dbReference type="NCBI Taxonomy" id="3659"/>
    <lineage>
        <taxon>Eukaryota</taxon>
        <taxon>Viridiplantae</taxon>
        <taxon>Streptophyta</taxon>
        <taxon>Embryophyta</taxon>
        <taxon>Tracheophyta</taxon>
        <taxon>Spermatophyta</taxon>
        <taxon>Magnoliopsida</taxon>
        <taxon>eudicotyledons</taxon>
        <taxon>Gunneridae</taxon>
        <taxon>Pentapetalae</taxon>
        <taxon>rosids</taxon>
        <taxon>fabids</taxon>
        <taxon>Cucurbitales</taxon>
        <taxon>Cucurbitaceae</taxon>
        <taxon>Benincaseae</taxon>
        <taxon>Cucumis</taxon>
    </lineage>
</organism>
<name>A0A0A0KIL4_CUCSA</name>
<reference evidence="1 2" key="2">
    <citation type="journal article" date="2009" name="PLoS ONE">
        <title>An integrated genetic and cytogenetic map of the cucumber genome.</title>
        <authorList>
            <person name="Ren Y."/>
            <person name="Zhang Z."/>
            <person name="Liu J."/>
            <person name="Staub J.E."/>
            <person name="Han Y."/>
            <person name="Cheng Z."/>
            <person name="Li X."/>
            <person name="Lu J."/>
            <person name="Miao H."/>
            <person name="Kang H."/>
            <person name="Xie B."/>
            <person name="Gu X."/>
            <person name="Wang X."/>
            <person name="Du Y."/>
            <person name="Jin W."/>
            <person name="Huang S."/>
        </authorList>
    </citation>
    <scope>NUCLEOTIDE SEQUENCE [LARGE SCALE GENOMIC DNA]</scope>
    <source>
        <strain evidence="2">cv. 9930</strain>
    </source>
</reference>
<protein>
    <submittedName>
        <fullName evidence="1">Uncharacterized protein</fullName>
    </submittedName>
</protein>
<dbReference type="Proteomes" id="UP000029981">
    <property type="component" value="Chromosome 6"/>
</dbReference>
<sequence>MEGVKCKNGNRMIRWRGDLRGVNVIGVQSWALPTANPVLPLLTLPPPSIFLLISNIHDLIDLRLHLPKK</sequence>
<reference evidence="1 2" key="3">
    <citation type="journal article" date="2010" name="BMC Genomics">
        <title>Transcriptome sequencing and comparative analysis of cucumber flowers with different sex types.</title>
        <authorList>
            <person name="Guo S."/>
            <person name="Zheng Y."/>
            <person name="Joung J.G."/>
            <person name="Liu S."/>
            <person name="Zhang Z."/>
            <person name="Crasta O.R."/>
            <person name="Sobral B.W."/>
            <person name="Xu Y."/>
            <person name="Huang S."/>
            <person name="Fei Z."/>
        </authorList>
    </citation>
    <scope>NUCLEOTIDE SEQUENCE [LARGE SCALE GENOMIC DNA]</scope>
    <source>
        <strain evidence="2">cv. 9930</strain>
    </source>
</reference>
<reference evidence="1 2" key="4">
    <citation type="journal article" date="2011" name="BMC Genomics">
        <title>RNA-Seq improves annotation of protein-coding genes in the cucumber genome.</title>
        <authorList>
            <person name="Li Z."/>
            <person name="Zhang Z."/>
            <person name="Yan P."/>
            <person name="Huang S."/>
            <person name="Fei Z."/>
            <person name="Lin K."/>
        </authorList>
    </citation>
    <scope>NUCLEOTIDE SEQUENCE [LARGE SCALE GENOMIC DNA]</scope>
    <source>
        <strain evidence="2">cv. 9930</strain>
    </source>
</reference>
<accession>A0A0A0KIL4</accession>
<evidence type="ECO:0000313" key="2">
    <source>
        <dbReference type="Proteomes" id="UP000029981"/>
    </source>
</evidence>
<keyword evidence="2" id="KW-1185">Reference proteome</keyword>
<dbReference type="EMBL" id="CM002927">
    <property type="protein sequence ID" value="KGN49545.1"/>
    <property type="molecule type" value="Genomic_DNA"/>
</dbReference>
<dbReference type="AlphaFoldDB" id="A0A0A0KIL4"/>
<evidence type="ECO:0000313" key="1">
    <source>
        <dbReference type="EMBL" id="KGN49545.1"/>
    </source>
</evidence>
<proteinExistence type="predicted"/>
<dbReference type="Gramene" id="KGN49545">
    <property type="protein sequence ID" value="KGN49545"/>
    <property type="gene ID" value="Csa_6G538740"/>
</dbReference>
<gene>
    <name evidence="1" type="ORF">Csa_6G538740</name>
</gene>
<reference evidence="1 2" key="1">
    <citation type="journal article" date="2009" name="Nat. Genet.">
        <title>The genome of the cucumber, Cucumis sativus L.</title>
        <authorList>
            <person name="Huang S."/>
            <person name="Li R."/>
            <person name="Zhang Z."/>
            <person name="Li L."/>
            <person name="Gu X."/>
            <person name="Fan W."/>
            <person name="Lucas W.J."/>
            <person name="Wang X."/>
            <person name="Xie B."/>
            <person name="Ni P."/>
            <person name="Ren Y."/>
            <person name="Zhu H."/>
            <person name="Li J."/>
            <person name="Lin K."/>
            <person name="Jin W."/>
            <person name="Fei Z."/>
            <person name="Li G."/>
            <person name="Staub J."/>
            <person name="Kilian A."/>
            <person name="van der Vossen E.A."/>
            <person name="Wu Y."/>
            <person name="Guo J."/>
            <person name="He J."/>
            <person name="Jia Z."/>
            <person name="Ren Y."/>
            <person name="Tian G."/>
            <person name="Lu Y."/>
            <person name="Ruan J."/>
            <person name="Qian W."/>
            <person name="Wang M."/>
            <person name="Huang Q."/>
            <person name="Li B."/>
            <person name="Xuan Z."/>
            <person name="Cao J."/>
            <person name="Asan"/>
            <person name="Wu Z."/>
            <person name="Zhang J."/>
            <person name="Cai Q."/>
            <person name="Bai Y."/>
            <person name="Zhao B."/>
            <person name="Han Y."/>
            <person name="Li Y."/>
            <person name="Li X."/>
            <person name="Wang S."/>
            <person name="Shi Q."/>
            <person name="Liu S."/>
            <person name="Cho W.K."/>
            <person name="Kim J.Y."/>
            <person name="Xu Y."/>
            <person name="Heller-Uszynska K."/>
            <person name="Miao H."/>
            <person name="Cheng Z."/>
            <person name="Zhang S."/>
            <person name="Wu J."/>
            <person name="Yang Y."/>
            <person name="Kang H."/>
            <person name="Li M."/>
            <person name="Liang H."/>
            <person name="Ren X."/>
            <person name="Shi Z."/>
            <person name="Wen M."/>
            <person name="Jian M."/>
            <person name="Yang H."/>
            <person name="Zhang G."/>
            <person name="Yang Z."/>
            <person name="Chen R."/>
            <person name="Liu S."/>
            <person name="Li J."/>
            <person name="Ma L."/>
            <person name="Liu H."/>
            <person name="Zhou Y."/>
            <person name="Zhao J."/>
            <person name="Fang X."/>
            <person name="Li G."/>
            <person name="Fang L."/>
            <person name="Li Y."/>
            <person name="Liu D."/>
            <person name="Zheng H."/>
            <person name="Zhang Y."/>
            <person name="Qin N."/>
            <person name="Li Z."/>
            <person name="Yang G."/>
            <person name="Yang S."/>
            <person name="Bolund L."/>
            <person name="Kristiansen K."/>
            <person name="Zheng H."/>
            <person name="Li S."/>
            <person name="Zhang X."/>
            <person name="Yang H."/>
            <person name="Wang J."/>
            <person name="Sun R."/>
            <person name="Zhang B."/>
            <person name="Jiang S."/>
            <person name="Wang J."/>
            <person name="Du Y."/>
            <person name="Li S."/>
        </authorList>
    </citation>
    <scope>NUCLEOTIDE SEQUENCE [LARGE SCALE GENOMIC DNA]</scope>
    <source>
        <strain evidence="2">cv. 9930</strain>
    </source>
</reference>